<gene>
    <name evidence="1" type="ORF">DB313_05655</name>
</gene>
<name>A0A386PNB8_9SPIR</name>
<geneLocation type="plasmid" evidence="1 2">
    <name>cp33</name>
</geneLocation>
<evidence type="ECO:0000313" key="2">
    <source>
        <dbReference type="Proteomes" id="UP000275571"/>
    </source>
</evidence>
<evidence type="ECO:0000313" key="1">
    <source>
        <dbReference type="EMBL" id="AYE36984.1"/>
    </source>
</evidence>
<dbReference type="KEGG" id="btur:DB313_05655"/>
<protein>
    <submittedName>
        <fullName evidence="1">Uncharacterized protein</fullName>
    </submittedName>
</protein>
<dbReference type="AlphaFoldDB" id="A0A386PNB8"/>
<sequence>MVNSTNNNRDNINLRGKLFNYVNDFYEFAENIDKGTYERMEVHITYAIGVFEELFEKHVKISENLDEAICIDFFDNYVATSLGKNTLYWMSEIFSEYALALIDICSSKSLSLEDRHKQMREVFVKFNDVVEEALEEEYLEDMGQYGLDDMIENSRNYYEY</sequence>
<proteinExistence type="predicted"/>
<keyword evidence="1" id="KW-0614">Plasmid</keyword>
<reference evidence="1 2" key="1">
    <citation type="journal article" date="2018" name="Infect. Genet. Evol.">
        <title>Genome-wide analysis of Borrelia turcica and 'Candidatus Borrelia tachyglossi' shows relapsing fever-like genomes with unique genomic links to Lyme disease Borrelia.</title>
        <authorList>
            <person name="Gofton A.W."/>
            <person name="Margos G."/>
            <person name="Fingerle V."/>
            <person name="Hepner S."/>
            <person name="Loh S.M."/>
            <person name="Ryan U."/>
            <person name="Irwin P."/>
            <person name="Oskam C.L."/>
        </authorList>
    </citation>
    <scope>NUCLEOTIDE SEQUENCE [LARGE SCALE GENOMIC DNA]</scope>
    <source>
        <strain evidence="1 2">IST7</strain>
        <plasmid evidence="1">cp33</plasmid>
    </source>
</reference>
<dbReference type="Proteomes" id="UP000275571">
    <property type="component" value="Plasmid cp33"/>
</dbReference>
<keyword evidence="2" id="KW-1185">Reference proteome</keyword>
<organism evidence="1 2">
    <name type="scientific">Borrelia turcica IST7</name>
    <dbReference type="NCBI Taxonomy" id="1104446"/>
    <lineage>
        <taxon>Bacteria</taxon>
        <taxon>Pseudomonadati</taxon>
        <taxon>Spirochaetota</taxon>
        <taxon>Spirochaetia</taxon>
        <taxon>Spirochaetales</taxon>
        <taxon>Borreliaceae</taxon>
        <taxon>Borrelia</taxon>
    </lineage>
</organism>
<accession>A0A386PNB8</accession>
<dbReference type="RefSeq" id="WP_120104905.1">
    <property type="nucleotide sequence ID" value="NZ_CP028888.1"/>
</dbReference>
<dbReference type="EMBL" id="CP028888">
    <property type="protein sequence ID" value="AYE36984.1"/>
    <property type="molecule type" value="Genomic_DNA"/>
</dbReference>